<feature type="non-terminal residue" evidence="1">
    <location>
        <position position="1"/>
    </location>
</feature>
<dbReference type="EMBL" id="LAZR01044021">
    <property type="protein sequence ID" value="KKL05655.1"/>
    <property type="molecule type" value="Genomic_DNA"/>
</dbReference>
<name>A0A0F9A867_9ZZZZ</name>
<reference evidence="1" key="1">
    <citation type="journal article" date="2015" name="Nature">
        <title>Complex archaea that bridge the gap between prokaryotes and eukaryotes.</title>
        <authorList>
            <person name="Spang A."/>
            <person name="Saw J.H."/>
            <person name="Jorgensen S.L."/>
            <person name="Zaremba-Niedzwiedzka K."/>
            <person name="Martijn J."/>
            <person name="Lind A.E."/>
            <person name="van Eijk R."/>
            <person name="Schleper C."/>
            <person name="Guy L."/>
            <person name="Ettema T.J."/>
        </authorList>
    </citation>
    <scope>NUCLEOTIDE SEQUENCE</scope>
</reference>
<comment type="caution">
    <text evidence="1">The sequence shown here is derived from an EMBL/GenBank/DDBJ whole genome shotgun (WGS) entry which is preliminary data.</text>
</comment>
<evidence type="ECO:0000313" key="1">
    <source>
        <dbReference type="EMBL" id="KKL05655.1"/>
    </source>
</evidence>
<protein>
    <submittedName>
        <fullName evidence="1">Uncharacterized protein</fullName>
    </submittedName>
</protein>
<accession>A0A0F9A867</accession>
<sequence>VLDDNGEALAWGEIVDVNFVRDPELGVTVHPFYLASEAKGSTIARLQREGKVNRTVEVE</sequence>
<gene>
    <name evidence="1" type="ORF">LCGC14_2603820</name>
</gene>
<organism evidence="1">
    <name type="scientific">marine sediment metagenome</name>
    <dbReference type="NCBI Taxonomy" id="412755"/>
    <lineage>
        <taxon>unclassified sequences</taxon>
        <taxon>metagenomes</taxon>
        <taxon>ecological metagenomes</taxon>
    </lineage>
</organism>
<proteinExistence type="predicted"/>
<dbReference type="AlphaFoldDB" id="A0A0F9A867"/>